<organism evidence="2 3">
    <name type="scientific">Rahnella contaminans</name>
    <dbReference type="NCBI Taxonomy" id="2703882"/>
    <lineage>
        <taxon>Bacteria</taxon>
        <taxon>Pseudomonadati</taxon>
        <taxon>Pseudomonadota</taxon>
        <taxon>Gammaproteobacteria</taxon>
        <taxon>Enterobacterales</taxon>
        <taxon>Yersiniaceae</taxon>
        <taxon>Rahnella</taxon>
    </lineage>
</organism>
<evidence type="ECO:0000256" key="1">
    <source>
        <dbReference type="SAM" id="Phobius"/>
    </source>
</evidence>
<accession>A0A6M2BAU3</accession>
<gene>
    <name evidence="2" type="ORF">GW579_21265</name>
</gene>
<dbReference type="EMBL" id="JAADJS010000006">
    <property type="protein sequence ID" value="NGX89614.1"/>
    <property type="molecule type" value="Genomic_DNA"/>
</dbReference>
<sequence>MPWRDPSNNNIVSWLYIFIFAAWGGVVRYIIDVRSGKICRSFVAVIAQVIISAFTGVVAGLLSESMGSGFHTTLAICGISGAMGVAALDYYWRRLTEG</sequence>
<keyword evidence="1" id="KW-1133">Transmembrane helix</keyword>
<dbReference type="AlphaFoldDB" id="A0A6M2BAU3"/>
<dbReference type="Proteomes" id="UP000476696">
    <property type="component" value="Unassembled WGS sequence"/>
</dbReference>
<protein>
    <submittedName>
        <fullName evidence="2">Holin</fullName>
    </submittedName>
</protein>
<name>A0A6M2BAU3_9GAMM</name>
<evidence type="ECO:0000313" key="2">
    <source>
        <dbReference type="EMBL" id="NGX89614.1"/>
    </source>
</evidence>
<dbReference type="RefSeq" id="WP_165061708.1">
    <property type="nucleotide sequence ID" value="NZ_JAADJS010000006.1"/>
</dbReference>
<keyword evidence="1" id="KW-0812">Transmembrane</keyword>
<reference evidence="2 3" key="1">
    <citation type="submission" date="2020-01" db="EMBL/GenBank/DDBJ databases">
        <authorList>
            <person name="Lee S.D."/>
        </authorList>
    </citation>
    <scope>NUCLEOTIDE SEQUENCE [LARGE SCALE GENOMIC DNA]</scope>
    <source>
        <strain evidence="2 3">Lac-M11</strain>
    </source>
</reference>
<feature type="transmembrane region" description="Helical" evidence="1">
    <location>
        <begin position="69"/>
        <end position="92"/>
    </location>
</feature>
<feature type="transmembrane region" description="Helical" evidence="1">
    <location>
        <begin position="43"/>
        <end position="63"/>
    </location>
</feature>
<dbReference type="Pfam" id="PF16083">
    <property type="entry name" value="Phage_holin_3_3"/>
    <property type="match status" value="1"/>
</dbReference>
<comment type="caution">
    <text evidence="2">The sequence shown here is derived from an EMBL/GenBank/DDBJ whole genome shotgun (WGS) entry which is preliminary data.</text>
</comment>
<keyword evidence="1" id="KW-0472">Membrane</keyword>
<reference evidence="2 3" key="2">
    <citation type="submission" date="2020-03" db="EMBL/GenBank/DDBJ databases">
        <title>Rahnella aceri sp. nov., isoated from traditional Jeju Makgeolli.</title>
        <authorList>
            <person name="Kim I.S."/>
            <person name="Jeon D."/>
        </authorList>
    </citation>
    <scope>NUCLEOTIDE SEQUENCE [LARGE SCALE GENOMIC DNA]</scope>
    <source>
        <strain evidence="2 3">Lac-M11</strain>
    </source>
</reference>
<keyword evidence="3" id="KW-1185">Reference proteome</keyword>
<evidence type="ECO:0000313" key="3">
    <source>
        <dbReference type="Proteomes" id="UP000476696"/>
    </source>
</evidence>
<dbReference type="InterPro" id="IPR032126">
    <property type="entry name" value="LydA_holin"/>
</dbReference>
<feature type="transmembrane region" description="Helical" evidence="1">
    <location>
        <begin position="12"/>
        <end position="31"/>
    </location>
</feature>
<proteinExistence type="predicted"/>